<dbReference type="AlphaFoldDB" id="W9RD52"/>
<dbReference type="InterPro" id="IPR045177">
    <property type="entry name" value="FDM1-5/IDN2"/>
</dbReference>
<dbReference type="Pfam" id="PF03469">
    <property type="entry name" value="XH"/>
    <property type="match status" value="1"/>
</dbReference>
<feature type="signal peptide" evidence="2">
    <location>
        <begin position="1"/>
        <end position="24"/>
    </location>
</feature>
<gene>
    <name evidence="4" type="ORF">L484_019257</name>
</gene>
<dbReference type="InterPro" id="IPR005379">
    <property type="entry name" value="FDM1-5/IDN2_XH"/>
</dbReference>
<accession>W9RD52</accession>
<evidence type="ECO:0000313" key="4">
    <source>
        <dbReference type="EMBL" id="EXB51264.1"/>
    </source>
</evidence>
<sequence length="377" mass="42296">MAFKNVSVILLLFSVVLVAAIADARINLNEISTEHSPSAGFRQNFCSSCECKTESETTKCYRTDRKIGGCPLCNGTCLCASLEDLRSPSDIGVKLMGELDCKPFIEAMKKNRVKDVQFEAVKKCSLWNKQIRDPHWYPFTVLVDKKGKPKAIINDNDEKLRELKEEMGEEVYKAVTTALTEINEYNPSGGCVVPELWNFKQDRRASLKEAIAFLLEGCTATTSKKRKTSFHPKPPVINTHYNYPCSSAKDCRSLIINSNHRERNFKQDRRASLKEAIAFLLEGCTASTSKKRKTRTCILIAEEETESIGSKATWFLDESVLQDQVSVVKRAVQDQHDTLDPRPITGLGRAKHGPAQCRAVPGPGLRRKTQARSRPRP</sequence>
<organism evidence="4 5">
    <name type="scientific">Morus notabilis</name>
    <dbReference type="NCBI Taxonomy" id="981085"/>
    <lineage>
        <taxon>Eukaryota</taxon>
        <taxon>Viridiplantae</taxon>
        <taxon>Streptophyta</taxon>
        <taxon>Embryophyta</taxon>
        <taxon>Tracheophyta</taxon>
        <taxon>Spermatophyta</taxon>
        <taxon>Magnoliopsida</taxon>
        <taxon>eudicotyledons</taxon>
        <taxon>Gunneridae</taxon>
        <taxon>Pentapetalae</taxon>
        <taxon>rosids</taxon>
        <taxon>fabids</taxon>
        <taxon>Rosales</taxon>
        <taxon>Moraceae</taxon>
        <taxon>Moreae</taxon>
        <taxon>Morus</taxon>
    </lineage>
</organism>
<proteinExistence type="predicted"/>
<dbReference type="GO" id="GO:0080188">
    <property type="term" value="P:gene silencing by siRNA-directed DNA methylation"/>
    <property type="evidence" value="ECO:0007669"/>
    <property type="project" value="InterPro"/>
</dbReference>
<name>W9RD52_9ROSA</name>
<dbReference type="PANTHER" id="PTHR21596">
    <property type="entry name" value="RIBONUCLEASE P SUBUNIT P38"/>
    <property type="match status" value="1"/>
</dbReference>
<feature type="domain" description="Factor of DNA methylation 1-5/IDN2" evidence="3">
    <location>
        <begin position="94"/>
        <end position="222"/>
    </location>
</feature>
<feature type="compositionally biased region" description="Basic residues" evidence="1">
    <location>
        <begin position="365"/>
        <end position="377"/>
    </location>
</feature>
<feature type="chain" id="PRO_5004929451" description="Factor of DNA methylation 1-5/IDN2 domain-containing protein" evidence="2">
    <location>
        <begin position="25"/>
        <end position="377"/>
    </location>
</feature>
<feature type="region of interest" description="Disordered" evidence="1">
    <location>
        <begin position="337"/>
        <end position="377"/>
    </location>
</feature>
<dbReference type="EMBL" id="KE344035">
    <property type="protein sequence ID" value="EXB51264.1"/>
    <property type="molecule type" value="Genomic_DNA"/>
</dbReference>
<evidence type="ECO:0000259" key="3">
    <source>
        <dbReference type="Pfam" id="PF03469"/>
    </source>
</evidence>
<dbReference type="PANTHER" id="PTHR21596:SF23">
    <property type="entry name" value="FACTOR OF DNA METHYLATION 4"/>
    <property type="match status" value="1"/>
</dbReference>
<reference evidence="5" key="1">
    <citation type="submission" date="2013-01" db="EMBL/GenBank/DDBJ databases">
        <title>Draft Genome Sequence of a Mulberry Tree, Morus notabilis C.K. Schneid.</title>
        <authorList>
            <person name="He N."/>
            <person name="Zhao S."/>
        </authorList>
    </citation>
    <scope>NUCLEOTIDE SEQUENCE</scope>
</reference>
<dbReference type="STRING" id="981085.W9RD52"/>
<evidence type="ECO:0000256" key="1">
    <source>
        <dbReference type="SAM" id="MobiDB-lite"/>
    </source>
</evidence>
<dbReference type="Proteomes" id="UP000030645">
    <property type="component" value="Unassembled WGS sequence"/>
</dbReference>
<keyword evidence="5" id="KW-1185">Reference proteome</keyword>
<evidence type="ECO:0000256" key="2">
    <source>
        <dbReference type="SAM" id="SignalP"/>
    </source>
</evidence>
<evidence type="ECO:0000313" key="5">
    <source>
        <dbReference type="Proteomes" id="UP000030645"/>
    </source>
</evidence>
<protein>
    <recommendedName>
        <fullName evidence="3">Factor of DNA methylation 1-5/IDN2 domain-containing protein</fullName>
    </recommendedName>
</protein>
<keyword evidence="2" id="KW-0732">Signal</keyword>